<dbReference type="InterPro" id="IPR019718">
    <property type="entry name" value="DUF2602"/>
</dbReference>
<keyword evidence="2" id="KW-1185">Reference proteome</keyword>
<gene>
    <name evidence="1" type="ORF">OEV82_04100</name>
</gene>
<dbReference type="EMBL" id="JAOUSE010000007">
    <property type="protein sequence ID" value="MCU9593640.1"/>
    <property type="molecule type" value="Genomic_DNA"/>
</dbReference>
<dbReference type="Pfam" id="PF10782">
    <property type="entry name" value="zf-C2HCIx2C"/>
    <property type="match status" value="1"/>
</dbReference>
<comment type="caution">
    <text evidence="1">The sequence shown here is derived from an EMBL/GenBank/DDBJ whole genome shotgun (WGS) entry which is preliminary data.</text>
</comment>
<name>A0ABT2WDA2_9BACI</name>
<evidence type="ECO:0000313" key="2">
    <source>
        <dbReference type="Proteomes" id="UP001208656"/>
    </source>
</evidence>
<dbReference type="GO" id="GO:0008270">
    <property type="term" value="F:zinc ion binding"/>
    <property type="evidence" value="ECO:0007669"/>
    <property type="project" value="UniProtKB-KW"/>
</dbReference>
<sequence>MKIDKQLLDDLDTLLKNYCDGCFLARHFRKEKGKRYAHNFCIHECTVGLEIKKIGERLSGNHTNKSSNK</sequence>
<evidence type="ECO:0000313" key="1">
    <source>
        <dbReference type="EMBL" id="MCU9593640.1"/>
    </source>
</evidence>
<proteinExistence type="predicted"/>
<dbReference type="Proteomes" id="UP001208656">
    <property type="component" value="Unassembled WGS sequence"/>
</dbReference>
<organism evidence="1 2">
    <name type="scientific">Pallidibacillus thermolactis</name>
    <dbReference type="NCBI Taxonomy" id="251051"/>
    <lineage>
        <taxon>Bacteria</taxon>
        <taxon>Bacillati</taxon>
        <taxon>Bacillota</taxon>
        <taxon>Bacilli</taxon>
        <taxon>Bacillales</taxon>
        <taxon>Bacillaceae</taxon>
        <taxon>Pallidibacillus</taxon>
    </lineage>
</organism>
<dbReference type="RefSeq" id="WP_173662497.1">
    <property type="nucleotide sequence ID" value="NZ_JAOUSE010000007.1"/>
</dbReference>
<accession>A0ABT2WDA2</accession>
<keyword evidence="1" id="KW-0863">Zinc-finger</keyword>
<protein>
    <submittedName>
        <fullName evidence="1">Zinc-finger domain-containing protein</fullName>
    </submittedName>
</protein>
<reference evidence="1 2" key="1">
    <citation type="submission" date="2022-10" db="EMBL/GenBank/DDBJ databases">
        <title>Description of Fervidibacillus gen. nov. in the family Fervidibacillaceae fam. nov. with two species, Fervidibacillus albus sp. nov., and Fervidibacillus halotolerans sp. nov., isolated from tidal flat sediments.</title>
        <authorList>
            <person name="Kwon K.K."/>
            <person name="Yang S.-H."/>
        </authorList>
    </citation>
    <scope>NUCLEOTIDE SEQUENCE [LARGE SCALE GENOMIC DNA]</scope>
    <source>
        <strain evidence="1 2">DSM 23332</strain>
    </source>
</reference>
<keyword evidence="1" id="KW-0479">Metal-binding</keyword>
<keyword evidence="1" id="KW-0862">Zinc</keyword>